<keyword evidence="1" id="KW-1133">Transmembrane helix</keyword>
<dbReference type="EMBL" id="OIVN01000147">
    <property type="protein sequence ID" value="SPC75183.1"/>
    <property type="molecule type" value="Genomic_DNA"/>
</dbReference>
<evidence type="ECO:0000256" key="1">
    <source>
        <dbReference type="SAM" id="Phobius"/>
    </source>
</evidence>
<proteinExistence type="predicted"/>
<keyword evidence="1" id="KW-0472">Membrane</keyword>
<gene>
    <name evidence="2" type="ORF">FSB_LOCUS3065</name>
</gene>
<accession>A0A2N9EK46</accession>
<organism evidence="2">
    <name type="scientific">Fagus sylvatica</name>
    <name type="common">Beechnut</name>
    <dbReference type="NCBI Taxonomy" id="28930"/>
    <lineage>
        <taxon>Eukaryota</taxon>
        <taxon>Viridiplantae</taxon>
        <taxon>Streptophyta</taxon>
        <taxon>Embryophyta</taxon>
        <taxon>Tracheophyta</taxon>
        <taxon>Spermatophyta</taxon>
        <taxon>Magnoliopsida</taxon>
        <taxon>eudicotyledons</taxon>
        <taxon>Gunneridae</taxon>
        <taxon>Pentapetalae</taxon>
        <taxon>rosids</taxon>
        <taxon>fabids</taxon>
        <taxon>Fagales</taxon>
        <taxon>Fagaceae</taxon>
        <taxon>Fagus</taxon>
    </lineage>
</organism>
<sequence length="89" mass="9042">MVADLVVDDEAGLAVGLGVGHQFDGGEIGLEVGLGVGHRFAGGANLVVMACNGTGLATWVLLCGSPICISHLFVWLLLIVEVLGLVGEE</sequence>
<protein>
    <submittedName>
        <fullName evidence="2">Uncharacterized protein</fullName>
    </submittedName>
</protein>
<evidence type="ECO:0000313" key="2">
    <source>
        <dbReference type="EMBL" id="SPC75183.1"/>
    </source>
</evidence>
<name>A0A2N9EK46_FAGSY</name>
<dbReference type="AlphaFoldDB" id="A0A2N9EK46"/>
<reference evidence="2" key="1">
    <citation type="submission" date="2018-02" db="EMBL/GenBank/DDBJ databases">
        <authorList>
            <person name="Cohen D.B."/>
            <person name="Kent A.D."/>
        </authorList>
    </citation>
    <scope>NUCLEOTIDE SEQUENCE</scope>
</reference>
<feature type="transmembrane region" description="Helical" evidence="1">
    <location>
        <begin position="56"/>
        <end position="86"/>
    </location>
</feature>
<keyword evidence="1" id="KW-0812">Transmembrane</keyword>